<dbReference type="EMBL" id="JBHTMX010000040">
    <property type="protein sequence ID" value="MFD1331770.1"/>
    <property type="molecule type" value="Genomic_DNA"/>
</dbReference>
<organism evidence="2 3">
    <name type="scientific">Methylopila musalis</name>
    <dbReference type="NCBI Taxonomy" id="1134781"/>
    <lineage>
        <taxon>Bacteria</taxon>
        <taxon>Pseudomonadati</taxon>
        <taxon>Pseudomonadota</taxon>
        <taxon>Alphaproteobacteria</taxon>
        <taxon>Hyphomicrobiales</taxon>
        <taxon>Methylopilaceae</taxon>
        <taxon>Methylopila</taxon>
    </lineage>
</organism>
<feature type="chain" id="PRO_5046282354" evidence="1">
    <location>
        <begin position="22"/>
        <end position="199"/>
    </location>
</feature>
<gene>
    <name evidence="2" type="ORF">ACFQ4O_07115</name>
</gene>
<keyword evidence="3" id="KW-1185">Reference proteome</keyword>
<comment type="caution">
    <text evidence="2">The sequence shown here is derived from an EMBL/GenBank/DDBJ whole genome shotgun (WGS) entry which is preliminary data.</text>
</comment>
<protein>
    <submittedName>
        <fullName evidence="2">Uncharacterized protein</fullName>
    </submittedName>
</protein>
<reference evidence="3" key="1">
    <citation type="journal article" date="2019" name="Int. J. Syst. Evol. Microbiol.">
        <title>The Global Catalogue of Microorganisms (GCM) 10K type strain sequencing project: providing services to taxonomists for standard genome sequencing and annotation.</title>
        <authorList>
            <consortium name="The Broad Institute Genomics Platform"/>
            <consortium name="The Broad Institute Genome Sequencing Center for Infectious Disease"/>
            <person name="Wu L."/>
            <person name="Ma J."/>
        </authorList>
    </citation>
    <scope>NUCLEOTIDE SEQUENCE [LARGE SCALE GENOMIC DNA]</scope>
    <source>
        <strain evidence="3">CCUG 61696</strain>
    </source>
</reference>
<proteinExistence type="predicted"/>
<dbReference type="RefSeq" id="WP_378774994.1">
    <property type="nucleotide sequence ID" value="NZ_JBHTMX010000040.1"/>
</dbReference>
<evidence type="ECO:0000256" key="1">
    <source>
        <dbReference type="SAM" id="SignalP"/>
    </source>
</evidence>
<name>A0ABW3Z675_9HYPH</name>
<dbReference type="Proteomes" id="UP001597171">
    <property type="component" value="Unassembled WGS sequence"/>
</dbReference>
<sequence>MRRIMIMLSLALSCAGAPARAETIALGSLGVRVEKPDDWHVISLEAYRANLARLAPGKLKDMAKQSSSPLIAFFKYTEPHPDINPSFKILMRSVSLPDHVTALDIATTVVAQMQVVLPGATFEQPLEWSTIGGRRAAHFRMAYPLEVGAATFPIVSEMWLVRRGPEVFMIGVTRRADETEAVKAEFARVVDSVRIDDGG</sequence>
<evidence type="ECO:0000313" key="2">
    <source>
        <dbReference type="EMBL" id="MFD1331770.1"/>
    </source>
</evidence>
<feature type="signal peptide" evidence="1">
    <location>
        <begin position="1"/>
        <end position="21"/>
    </location>
</feature>
<accession>A0ABW3Z675</accession>
<evidence type="ECO:0000313" key="3">
    <source>
        <dbReference type="Proteomes" id="UP001597171"/>
    </source>
</evidence>
<keyword evidence="1" id="KW-0732">Signal</keyword>